<comment type="caution">
    <text evidence="1">The sequence shown here is derived from an EMBL/GenBank/DDBJ whole genome shotgun (WGS) entry which is preliminary data.</text>
</comment>
<name>A0ABR0P129_GOSAR</name>
<organism evidence="1 2">
    <name type="scientific">Gossypium arboreum</name>
    <name type="common">Tree cotton</name>
    <name type="synonym">Gossypium nanking</name>
    <dbReference type="NCBI Taxonomy" id="29729"/>
    <lineage>
        <taxon>Eukaryota</taxon>
        <taxon>Viridiplantae</taxon>
        <taxon>Streptophyta</taxon>
        <taxon>Embryophyta</taxon>
        <taxon>Tracheophyta</taxon>
        <taxon>Spermatophyta</taxon>
        <taxon>Magnoliopsida</taxon>
        <taxon>eudicotyledons</taxon>
        <taxon>Gunneridae</taxon>
        <taxon>Pentapetalae</taxon>
        <taxon>rosids</taxon>
        <taxon>malvids</taxon>
        <taxon>Malvales</taxon>
        <taxon>Malvaceae</taxon>
        <taxon>Malvoideae</taxon>
        <taxon>Gossypium</taxon>
    </lineage>
</organism>
<evidence type="ECO:0000313" key="1">
    <source>
        <dbReference type="EMBL" id="KAK5812316.1"/>
    </source>
</evidence>
<proteinExistence type="predicted"/>
<sequence length="122" mass="14250">MTNQLIRLDDKHNSDVQLQMLEDRILEVYINNIREDVPDVIQGHLRDAGFFYVARMLGGTKLDSLLINALVERWRHTHSIFYAMSVQLHSRKSVYNSIYRTMGMLLWCQLLVSIGVQHASNY</sequence>
<reference evidence="1 2" key="1">
    <citation type="submission" date="2023-03" db="EMBL/GenBank/DDBJ databases">
        <title>WGS of Gossypium arboreum.</title>
        <authorList>
            <person name="Yu D."/>
        </authorList>
    </citation>
    <scope>NUCLEOTIDE SEQUENCE [LARGE SCALE GENOMIC DNA]</scope>
    <source>
        <tissue evidence="1">Leaf</tissue>
    </source>
</reference>
<evidence type="ECO:0000313" key="2">
    <source>
        <dbReference type="Proteomes" id="UP001358586"/>
    </source>
</evidence>
<dbReference type="Proteomes" id="UP001358586">
    <property type="component" value="Chromosome 8"/>
</dbReference>
<gene>
    <name evidence="1" type="ORF">PVK06_027745</name>
</gene>
<dbReference type="EMBL" id="JARKNE010000008">
    <property type="protein sequence ID" value="KAK5812316.1"/>
    <property type="molecule type" value="Genomic_DNA"/>
</dbReference>
<protein>
    <submittedName>
        <fullName evidence="1">Uncharacterized protein</fullName>
    </submittedName>
</protein>
<accession>A0ABR0P129</accession>
<keyword evidence="2" id="KW-1185">Reference proteome</keyword>